<organism evidence="5 6">
    <name type="scientific">Pseudoxanthomonas gei</name>
    <dbReference type="NCBI Taxonomy" id="1383030"/>
    <lineage>
        <taxon>Bacteria</taxon>
        <taxon>Pseudomonadati</taxon>
        <taxon>Pseudomonadota</taxon>
        <taxon>Gammaproteobacteria</taxon>
        <taxon>Lysobacterales</taxon>
        <taxon>Lysobacteraceae</taxon>
        <taxon>Pseudoxanthomonas</taxon>
    </lineage>
</organism>
<dbReference type="PIRSF" id="PIRSF016020">
    <property type="entry name" value="PHexose_mutarotase"/>
    <property type="match status" value="1"/>
</dbReference>
<dbReference type="InterPro" id="IPR008183">
    <property type="entry name" value="Aldose_1/G6P_1-epimerase"/>
</dbReference>
<evidence type="ECO:0000256" key="1">
    <source>
        <dbReference type="ARBA" id="ARBA00001096"/>
    </source>
</evidence>
<sequence length="285" mass="31229">MTMKEGEFLGLPALLVSTPLATAALSLHGGQLLSFVPNGYEDLLWLSPRSRRAPDAIRGGVPVCWPYFGREGQSAEVPQHGFARNTRWVLANAIRDSGDGMILELELPENPATPLQLTQRLHIGRELRQSLTTHNPGTVPVTFTQALHSYLRVGDADRVQVTGLDGLEYADRYDGKRHVQAGPWNLHDPRDPGRSDRTYRDAGHHFELADTALGRRIELDTSGSRSLVVWNPGESGIGALGDAPAEGWRQFVCLEAANAGEDVITLAPGRSHTLQQTLRVEAMHL</sequence>
<dbReference type="EMBL" id="QOVG01000005">
    <property type="protein sequence ID" value="NDK38882.1"/>
    <property type="molecule type" value="Genomic_DNA"/>
</dbReference>
<dbReference type="Gene3D" id="2.70.98.10">
    <property type="match status" value="1"/>
</dbReference>
<protein>
    <recommendedName>
        <fullName evidence="4">Putative glucose-6-phosphate 1-epimerase</fullName>
        <ecNumber evidence="4">5.1.3.15</ecNumber>
    </recommendedName>
</protein>
<dbReference type="RefSeq" id="WP_162349462.1">
    <property type="nucleotide sequence ID" value="NZ_QOVG01000005.1"/>
</dbReference>
<dbReference type="PANTHER" id="PTHR11122:SF13">
    <property type="entry name" value="GLUCOSE-6-PHOSPHATE 1-EPIMERASE"/>
    <property type="match status" value="1"/>
</dbReference>
<comment type="catalytic activity">
    <reaction evidence="1">
        <text>alpha-D-glucose 6-phosphate = beta-D-glucose 6-phosphate</text>
        <dbReference type="Rhea" id="RHEA:16249"/>
        <dbReference type="ChEBI" id="CHEBI:58225"/>
        <dbReference type="ChEBI" id="CHEBI:58247"/>
        <dbReference type="EC" id="5.1.3.15"/>
    </reaction>
</comment>
<dbReference type="InterPro" id="IPR014718">
    <property type="entry name" value="GH-type_carb-bd"/>
</dbReference>
<dbReference type="Proteomes" id="UP001429354">
    <property type="component" value="Unassembled WGS sequence"/>
</dbReference>
<accession>A0ABX0ABE5</accession>
<comment type="similarity">
    <text evidence="2 4">Belongs to the glucose-6-phosphate 1-epimerase family.</text>
</comment>
<dbReference type="Pfam" id="PF01263">
    <property type="entry name" value="Aldose_epim"/>
    <property type="match status" value="1"/>
</dbReference>
<reference evidence="5 6" key="1">
    <citation type="submission" date="2018-07" db="EMBL/GenBank/DDBJ databases">
        <title>Whole genome Sequencing of Pseudoxanthomonas gei KCTC 32298 (T).</title>
        <authorList>
            <person name="Kumar S."/>
            <person name="Bansal K."/>
            <person name="Kaur A."/>
            <person name="Patil P."/>
            <person name="Sharma S."/>
            <person name="Patil P.B."/>
        </authorList>
    </citation>
    <scope>NUCLEOTIDE SEQUENCE [LARGE SCALE GENOMIC DNA]</scope>
    <source>
        <strain evidence="5 6">KCTC 32298</strain>
    </source>
</reference>
<comment type="caution">
    <text evidence="5">The sequence shown here is derived from an EMBL/GenBank/DDBJ whole genome shotgun (WGS) entry which is preliminary data.</text>
</comment>
<evidence type="ECO:0000313" key="5">
    <source>
        <dbReference type="EMBL" id="NDK38882.1"/>
    </source>
</evidence>
<keyword evidence="6" id="KW-1185">Reference proteome</keyword>
<evidence type="ECO:0000256" key="3">
    <source>
        <dbReference type="ARBA" id="ARBA00023235"/>
    </source>
</evidence>
<evidence type="ECO:0000256" key="2">
    <source>
        <dbReference type="ARBA" id="ARBA00005866"/>
    </source>
</evidence>
<proteinExistence type="inferred from homology"/>
<dbReference type="InterPro" id="IPR011013">
    <property type="entry name" value="Gal_mutarotase_sf_dom"/>
</dbReference>
<gene>
    <name evidence="5" type="ORF">DT603_08525</name>
</gene>
<name>A0ABX0ABE5_9GAMM</name>
<dbReference type="PANTHER" id="PTHR11122">
    <property type="entry name" value="APOSPORY-ASSOCIATED PROTEIN C-RELATED"/>
    <property type="match status" value="1"/>
</dbReference>
<dbReference type="CDD" id="cd09020">
    <property type="entry name" value="D-hex-6-P-epi_like"/>
    <property type="match status" value="1"/>
</dbReference>
<keyword evidence="3 4" id="KW-0413">Isomerase</keyword>
<dbReference type="SUPFAM" id="SSF74650">
    <property type="entry name" value="Galactose mutarotase-like"/>
    <property type="match status" value="1"/>
</dbReference>
<evidence type="ECO:0000313" key="6">
    <source>
        <dbReference type="Proteomes" id="UP001429354"/>
    </source>
</evidence>
<dbReference type="InterPro" id="IPR025532">
    <property type="entry name" value="G6P_1-epimerase"/>
</dbReference>
<evidence type="ECO:0000256" key="4">
    <source>
        <dbReference type="PIRNR" id="PIRNR016020"/>
    </source>
</evidence>
<dbReference type="EC" id="5.1.3.15" evidence="4"/>